<evidence type="ECO:0000259" key="10">
    <source>
        <dbReference type="PROSITE" id="PS50263"/>
    </source>
</evidence>
<comment type="caution">
    <text evidence="11">The sequence shown here is derived from an EMBL/GenBank/DDBJ whole genome shotgun (WGS) entry which is preliminary data.</text>
</comment>
<comment type="catalytic activity">
    <reaction evidence="9">
        <text>N-terminal S-1,2-diacyl-sn-glyceryl-L-cysteinyl-[lipoprotein] + a glycerophospholipid = N-acyl-S-1,2-diacyl-sn-glyceryl-L-cysteinyl-[lipoprotein] + a 2-acyl-sn-glycero-3-phospholipid + H(+)</text>
        <dbReference type="Rhea" id="RHEA:48228"/>
        <dbReference type="Rhea" id="RHEA-COMP:14681"/>
        <dbReference type="Rhea" id="RHEA-COMP:14684"/>
        <dbReference type="ChEBI" id="CHEBI:15378"/>
        <dbReference type="ChEBI" id="CHEBI:136912"/>
        <dbReference type="ChEBI" id="CHEBI:140656"/>
        <dbReference type="ChEBI" id="CHEBI:140657"/>
        <dbReference type="ChEBI" id="CHEBI:140660"/>
        <dbReference type="EC" id="2.3.1.269"/>
    </reaction>
</comment>
<comment type="subcellular location">
    <subcellularLocation>
        <location evidence="1 9">Cell membrane</location>
        <topology evidence="1 9">Multi-pass membrane protein</topology>
    </subcellularLocation>
</comment>
<evidence type="ECO:0000256" key="9">
    <source>
        <dbReference type="HAMAP-Rule" id="MF_01148"/>
    </source>
</evidence>
<dbReference type="GO" id="GO:0042158">
    <property type="term" value="P:lipoprotein biosynthetic process"/>
    <property type="evidence" value="ECO:0007669"/>
    <property type="project" value="UniProtKB-UniRule"/>
</dbReference>
<dbReference type="Pfam" id="PF00795">
    <property type="entry name" value="CN_hydrolase"/>
    <property type="match status" value="1"/>
</dbReference>
<evidence type="ECO:0000256" key="6">
    <source>
        <dbReference type="ARBA" id="ARBA00022989"/>
    </source>
</evidence>
<keyword evidence="4 9" id="KW-0808">Transferase</keyword>
<dbReference type="RefSeq" id="WP_145638688.1">
    <property type="nucleotide sequence ID" value="NZ_VIWP01000004.1"/>
</dbReference>
<name>A0A561QRT8_9HYPH</name>
<evidence type="ECO:0000313" key="12">
    <source>
        <dbReference type="Proteomes" id="UP000320653"/>
    </source>
</evidence>
<dbReference type="EC" id="2.3.1.269" evidence="9"/>
<dbReference type="PANTHER" id="PTHR38686">
    <property type="entry name" value="APOLIPOPROTEIN N-ACYLTRANSFERASE"/>
    <property type="match status" value="1"/>
</dbReference>
<dbReference type="InterPro" id="IPR045378">
    <property type="entry name" value="LNT_N"/>
</dbReference>
<keyword evidence="11" id="KW-0449">Lipoprotein</keyword>
<keyword evidence="8 9" id="KW-0012">Acyltransferase</keyword>
<evidence type="ECO:0000256" key="5">
    <source>
        <dbReference type="ARBA" id="ARBA00022692"/>
    </source>
</evidence>
<dbReference type="CDD" id="cd07571">
    <property type="entry name" value="ALP_N-acyl_transferase"/>
    <property type="match status" value="1"/>
</dbReference>
<feature type="domain" description="CN hydrolase" evidence="10">
    <location>
        <begin position="246"/>
        <end position="495"/>
    </location>
</feature>
<dbReference type="InterPro" id="IPR036526">
    <property type="entry name" value="C-N_Hydrolase_sf"/>
</dbReference>
<feature type="transmembrane region" description="Helical" evidence="9">
    <location>
        <begin position="205"/>
        <end position="224"/>
    </location>
</feature>
<protein>
    <recommendedName>
        <fullName evidence="9">Apolipoprotein N-acyltransferase</fullName>
        <shortName evidence="9">ALP N-acyltransferase</shortName>
        <ecNumber evidence="9">2.3.1.269</ecNumber>
    </recommendedName>
</protein>
<feature type="transmembrane region" description="Helical" evidence="9">
    <location>
        <begin position="101"/>
        <end position="124"/>
    </location>
</feature>
<dbReference type="PANTHER" id="PTHR38686:SF1">
    <property type="entry name" value="APOLIPOPROTEIN N-ACYLTRANSFERASE"/>
    <property type="match status" value="1"/>
</dbReference>
<dbReference type="SUPFAM" id="SSF56317">
    <property type="entry name" value="Carbon-nitrogen hydrolase"/>
    <property type="match status" value="1"/>
</dbReference>
<dbReference type="NCBIfam" id="TIGR00546">
    <property type="entry name" value="lnt"/>
    <property type="match status" value="1"/>
</dbReference>
<evidence type="ECO:0000256" key="2">
    <source>
        <dbReference type="ARBA" id="ARBA00010065"/>
    </source>
</evidence>
<dbReference type="GO" id="GO:0005886">
    <property type="term" value="C:plasma membrane"/>
    <property type="evidence" value="ECO:0007669"/>
    <property type="project" value="UniProtKB-SubCell"/>
</dbReference>
<evidence type="ECO:0000313" key="11">
    <source>
        <dbReference type="EMBL" id="TWF53108.1"/>
    </source>
</evidence>
<dbReference type="PROSITE" id="PS50263">
    <property type="entry name" value="CN_HYDROLASE"/>
    <property type="match status" value="1"/>
</dbReference>
<keyword evidence="12" id="KW-1185">Reference proteome</keyword>
<keyword evidence="7 9" id="KW-0472">Membrane</keyword>
<evidence type="ECO:0000256" key="4">
    <source>
        <dbReference type="ARBA" id="ARBA00022679"/>
    </source>
</evidence>
<dbReference type="Gene3D" id="3.60.110.10">
    <property type="entry name" value="Carbon-nitrogen hydrolase"/>
    <property type="match status" value="1"/>
</dbReference>
<organism evidence="11 12">
    <name type="scientific">Neorhizobium alkalisoli</name>
    <dbReference type="NCBI Taxonomy" id="528178"/>
    <lineage>
        <taxon>Bacteria</taxon>
        <taxon>Pseudomonadati</taxon>
        <taxon>Pseudomonadota</taxon>
        <taxon>Alphaproteobacteria</taxon>
        <taxon>Hyphomicrobiales</taxon>
        <taxon>Rhizobiaceae</taxon>
        <taxon>Rhizobium/Agrobacterium group</taxon>
        <taxon>Neorhizobium</taxon>
    </lineage>
</organism>
<evidence type="ECO:0000256" key="1">
    <source>
        <dbReference type="ARBA" id="ARBA00004651"/>
    </source>
</evidence>
<feature type="transmembrane region" description="Helical" evidence="9">
    <location>
        <begin position="509"/>
        <end position="528"/>
    </location>
</feature>
<dbReference type="AlphaFoldDB" id="A0A561QRT8"/>
<dbReference type="OrthoDB" id="9804277at2"/>
<dbReference type="InterPro" id="IPR003010">
    <property type="entry name" value="C-N_Hydrolase"/>
</dbReference>
<reference evidence="11 12" key="1">
    <citation type="submission" date="2019-06" db="EMBL/GenBank/DDBJ databases">
        <title>Sorghum-associated microbial communities from plants grown in Nebraska, USA.</title>
        <authorList>
            <person name="Schachtman D."/>
        </authorList>
    </citation>
    <scope>NUCLEOTIDE SEQUENCE [LARGE SCALE GENOMIC DNA]</scope>
    <source>
        <strain evidence="11 12">1225</strain>
    </source>
</reference>
<evidence type="ECO:0000256" key="3">
    <source>
        <dbReference type="ARBA" id="ARBA00022475"/>
    </source>
</evidence>
<keyword evidence="3 9" id="KW-1003">Cell membrane</keyword>
<dbReference type="EMBL" id="VIWP01000004">
    <property type="protein sequence ID" value="TWF53108.1"/>
    <property type="molecule type" value="Genomic_DNA"/>
</dbReference>
<sequence>MERLAGRIMLLWGWPRAILAILAGALGALALPPFGFFAAFFVSFTVFVWLMDGTTGHPNGGLFSRARSAFFLGWLFGFGYFVAGLWWLGNALLVDAEEFAWALPLAVFGLPAYLALFYGLAALVARILWSDGLGRIAALAFSFGLAEWLRSFVLTGFPWNAIGYGAMPMPIMMQSAAPLGIFGVTVLAVFVFSAPALIGTKKGMGLGLAVAALLFCAHFGFGYWRLHGADAAVAAASKDPIEVRIVQPLIDQSRKLDDNERHSIFEEHLTLSALPPQNGGKRPDVIVWPETSIPFILTDNPDALSRIADVLQDGQVLITGAVRAENAGVGFAPRYYNSIYVIDSQGQIISASDKVHLVPYGEYVPYEDLLRQVGITDAIAMPGGFSAASTRSLLTLPGGRSFYPLICYEAIFPDEIDDSVERTSALLNVTNDGWFGATPGPYQHFLQARIRAVETGLPLIRSANTGVSAFVDPFGRVVEGMDYNQKGVIDSTIGSIPVAHWYAHTRQSYFWLVMVVMLSIAAISRTSFKFKKN</sequence>
<feature type="transmembrane region" description="Helical" evidence="9">
    <location>
        <begin position="179"/>
        <end position="198"/>
    </location>
</feature>
<dbReference type="Pfam" id="PF20154">
    <property type="entry name" value="LNT_N"/>
    <property type="match status" value="1"/>
</dbReference>
<keyword evidence="5 9" id="KW-0812">Transmembrane</keyword>
<evidence type="ECO:0000256" key="7">
    <source>
        <dbReference type="ARBA" id="ARBA00023136"/>
    </source>
</evidence>
<comment type="similarity">
    <text evidence="2 9">Belongs to the CN hydrolase family. Apolipoprotein N-acyltransferase subfamily.</text>
</comment>
<accession>A0A561QRT8</accession>
<dbReference type="GO" id="GO:0016410">
    <property type="term" value="F:N-acyltransferase activity"/>
    <property type="evidence" value="ECO:0007669"/>
    <property type="project" value="UniProtKB-UniRule"/>
</dbReference>
<comment type="pathway">
    <text evidence="9">Protein modification; lipoprotein biosynthesis (N-acyl transfer).</text>
</comment>
<dbReference type="UniPathway" id="UPA00666"/>
<proteinExistence type="inferred from homology"/>
<comment type="function">
    <text evidence="9">Catalyzes the phospholipid dependent N-acylation of the N-terminal cysteine of apolipoprotein, the last step in lipoprotein maturation.</text>
</comment>
<feature type="transmembrane region" description="Helical" evidence="9">
    <location>
        <begin position="34"/>
        <end position="51"/>
    </location>
</feature>
<dbReference type="HAMAP" id="MF_01148">
    <property type="entry name" value="Lnt"/>
    <property type="match status" value="1"/>
</dbReference>
<dbReference type="InterPro" id="IPR004563">
    <property type="entry name" value="Apolipo_AcylTrfase"/>
</dbReference>
<feature type="transmembrane region" description="Helical" evidence="9">
    <location>
        <begin position="9"/>
        <end position="28"/>
    </location>
</feature>
<keyword evidence="6 9" id="KW-1133">Transmembrane helix</keyword>
<evidence type="ECO:0000256" key="8">
    <source>
        <dbReference type="ARBA" id="ARBA00023315"/>
    </source>
</evidence>
<gene>
    <name evidence="9" type="primary">lnt</name>
    <name evidence="11" type="ORF">FHW37_104379</name>
</gene>
<dbReference type="Proteomes" id="UP000320653">
    <property type="component" value="Unassembled WGS sequence"/>
</dbReference>
<feature type="transmembrane region" description="Helical" evidence="9">
    <location>
        <begin position="71"/>
        <end position="89"/>
    </location>
</feature>
<feature type="transmembrane region" description="Helical" evidence="9">
    <location>
        <begin position="136"/>
        <end position="159"/>
    </location>
</feature>